<feature type="compositionally biased region" description="Polar residues" evidence="1">
    <location>
        <begin position="38"/>
        <end position="47"/>
    </location>
</feature>
<evidence type="ECO:0000313" key="3">
    <source>
        <dbReference type="Proteomes" id="UP000784294"/>
    </source>
</evidence>
<dbReference type="Proteomes" id="UP000784294">
    <property type="component" value="Unassembled WGS sequence"/>
</dbReference>
<evidence type="ECO:0000256" key="1">
    <source>
        <dbReference type="SAM" id="MobiDB-lite"/>
    </source>
</evidence>
<dbReference type="EMBL" id="CAAALY010039238">
    <property type="protein sequence ID" value="VEL18898.1"/>
    <property type="molecule type" value="Genomic_DNA"/>
</dbReference>
<name>A0A448WS74_9PLAT</name>
<gene>
    <name evidence="2" type="ORF">PXEA_LOCUS12338</name>
</gene>
<feature type="region of interest" description="Disordered" evidence="1">
    <location>
        <begin position="30"/>
        <end position="51"/>
    </location>
</feature>
<organism evidence="2 3">
    <name type="scientific">Protopolystoma xenopodis</name>
    <dbReference type="NCBI Taxonomy" id="117903"/>
    <lineage>
        <taxon>Eukaryota</taxon>
        <taxon>Metazoa</taxon>
        <taxon>Spiralia</taxon>
        <taxon>Lophotrochozoa</taxon>
        <taxon>Platyhelminthes</taxon>
        <taxon>Monogenea</taxon>
        <taxon>Polyopisthocotylea</taxon>
        <taxon>Polystomatidea</taxon>
        <taxon>Polystomatidae</taxon>
        <taxon>Protopolystoma</taxon>
    </lineage>
</organism>
<reference evidence="2" key="1">
    <citation type="submission" date="2018-11" db="EMBL/GenBank/DDBJ databases">
        <authorList>
            <consortium name="Pathogen Informatics"/>
        </authorList>
    </citation>
    <scope>NUCLEOTIDE SEQUENCE</scope>
</reference>
<accession>A0A448WS74</accession>
<sequence length="113" mass="11870">MEISPPPITKVASTPSVGVISLSGEAFVQSPIDPNSADPASSRNLGGNKQAIFSEHPVSGRPLVHVPPKASQTGNIRAIRKNDREASESFLSVSLSSSSLSQVSLPNLLIWLI</sequence>
<proteinExistence type="predicted"/>
<protein>
    <submittedName>
        <fullName evidence="2">Uncharacterized protein</fullName>
    </submittedName>
</protein>
<keyword evidence="3" id="KW-1185">Reference proteome</keyword>
<comment type="caution">
    <text evidence="2">The sequence shown here is derived from an EMBL/GenBank/DDBJ whole genome shotgun (WGS) entry which is preliminary data.</text>
</comment>
<evidence type="ECO:0000313" key="2">
    <source>
        <dbReference type="EMBL" id="VEL18898.1"/>
    </source>
</evidence>
<dbReference type="AlphaFoldDB" id="A0A448WS74"/>